<feature type="domain" description="DUF402" evidence="2">
    <location>
        <begin position="59"/>
        <end position="182"/>
    </location>
</feature>
<dbReference type="Gene3D" id="2.40.380.10">
    <property type="entry name" value="FomD-like"/>
    <property type="match status" value="1"/>
</dbReference>
<dbReference type="PANTHER" id="PTHR39159:SF1">
    <property type="entry name" value="UPF0374 PROTEIN YGAC"/>
    <property type="match status" value="1"/>
</dbReference>
<evidence type="ECO:0000259" key="2">
    <source>
        <dbReference type="Pfam" id="PF04167"/>
    </source>
</evidence>
<dbReference type="InterPro" id="IPR050212">
    <property type="entry name" value="Ntdp-like"/>
</dbReference>
<dbReference type="InterPro" id="IPR007295">
    <property type="entry name" value="DUF402"/>
</dbReference>
<dbReference type="PANTHER" id="PTHR39159">
    <property type="match status" value="1"/>
</dbReference>
<name>A0A318LRX2_9PSEU</name>
<gene>
    <name evidence="3" type="ORF">BA062_29530</name>
</gene>
<reference evidence="3 4" key="1">
    <citation type="submission" date="2016-07" db="EMBL/GenBank/DDBJ databases">
        <title>Draft genome sequence of Prauserella sp. YIM 121212, isolated from alkaline soil.</title>
        <authorList>
            <person name="Ruckert C."/>
            <person name="Albersmeier A."/>
            <person name="Jiang C.-L."/>
            <person name="Jiang Y."/>
            <person name="Kalinowski J."/>
            <person name="Schneider O."/>
            <person name="Winkler A."/>
            <person name="Zotchev S.B."/>
        </authorList>
    </citation>
    <scope>NUCLEOTIDE SEQUENCE [LARGE SCALE GENOMIC DNA]</scope>
    <source>
        <strain evidence="3 4">YIM 121212</strain>
    </source>
</reference>
<dbReference type="SUPFAM" id="SSF159234">
    <property type="entry name" value="FomD-like"/>
    <property type="match status" value="1"/>
</dbReference>
<evidence type="ECO:0000313" key="3">
    <source>
        <dbReference type="EMBL" id="PXY24363.1"/>
    </source>
</evidence>
<keyword evidence="1" id="KW-0378">Hydrolase</keyword>
<comment type="caution">
    <text evidence="3">The sequence shown here is derived from an EMBL/GenBank/DDBJ whole genome shotgun (WGS) entry which is preliminary data.</text>
</comment>
<dbReference type="Pfam" id="PF04167">
    <property type="entry name" value="DUF402"/>
    <property type="match status" value="1"/>
</dbReference>
<dbReference type="AlphaFoldDB" id="A0A318LRX2"/>
<protein>
    <recommendedName>
        <fullName evidence="2">DUF402 domain-containing protein</fullName>
    </recommendedName>
</protein>
<sequence>MSPLRWEPGQTAVLTFLRPDASVGQQHPLRVLADDGTRLLGWLPSGTRIVGSRLTDGRHQRDAPLAERFVAPRRRVHDRWHGTSTLRLVCEDAWSSVWWFFDEAGEFTGWYVNLEIPRGRDAHGPRRIDGVLDVDVAPDRGWEWKDEDEAEAALRAGRLTERELALLREEGLRVAALAEAGAFPFDGTFTDFRPDPAWPEPELPAELLRDL</sequence>
<evidence type="ECO:0000313" key="4">
    <source>
        <dbReference type="Proteomes" id="UP000247892"/>
    </source>
</evidence>
<organism evidence="3 4">
    <name type="scientific">Prauserella flavalba</name>
    <dbReference type="NCBI Taxonomy" id="1477506"/>
    <lineage>
        <taxon>Bacteria</taxon>
        <taxon>Bacillati</taxon>
        <taxon>Actinomycetota</taxon>
        <taxon>Actinomycetes</taxon>
        <taxon>Pseudonocardiales</taxon>
        <taxon>Pseudonocardiaceae</taxon>
        <taxon>Prauserella</taxon>
    </lineage>
</organism>
<dbReference type="GO" id="GO:0016787">
    <property type="term" value="F:hydrolase activity"/>
    <property type="evidence" value="ECO:0007669"/>
    <property type="project" value="UniProtKB-KW"/>
</dbReference>
<dbReference type="OrthoDB" id="3815685at2"/>
<evidence type="ECO:0000256" key="1">
    <source>
        <dbReference type="ARBA" id="ARBA00022801"/>
    </source>
</evidence>
<dbReference type="Proteomes" id="UP000247892">
    <property type="component" value="Unassembled WGS sequence"/>
</dbReference>
<dbReference type="EMBL" id="MASU01000013">
    <property type="protein sequence ID" value="PXY24363.1"/>
    <property type="molecule type" value="Genomic_DNA"/>
</dbReference>
<dbReference type="RefSeq" id="WP_110342430.1">
    <property type="nucleotide sequence ID" value="NZ_JBHVKT010000035.1"/>
</dbReference>
<accession>A0A318LRX2</accession>
<keyword evidence="4" id="KW-1185">Reference proteome</keyword>
<dbReference type="InterPro" id="IPR035930">
    <property type="entry name" value="FomD-like_sf"/>
</dbReference>
<proteinExistence type="predicted"/>